<organism evidence="18 19">
    <name type="scientific">Coptotermes formosanus</name>
    <name type="common">Formosan subterranean termite</name>
    <dbReference type="NCBI Taxonomy" id="36987"/>
    <lineage>
        <taxon>Eukaryota</taxon>
        <taxon>Metazoa</taxon>
        <taxon>Ecdysozoa</taxon>
        <taxon>Arthropoda</taxon>
        <taxon>Hexapoda</taxon>
        <taxon>Insecta</taxon>
        <taxon>Pterygota</taxon>
        <taxon>Neoptera</taxon>
        <taxon>Polyneoptera</taxon>
        <taxon>Dictyoptera</taxon>
        <taxon>Blattodea</taxon>
        <taxon>Blattoidea</taxon>
        <taxon>Termitoidae</taxon>
        <taxon>Rhinotermitidae</taxon>
        <taxon>Coptotermes</taxon>
    </lineage>
</organism>
<accession>A0A6L2PKQ0</accession>
<dbReference type="AlphaFoldDB" id="A0A6L2PKQ0"/>
<name>A0A6L2PKQ0_COPFO</name>
<comment type="catalytic activity">
    <reaction evidence="12">
        <text>9-(9Z-octadecenoyloxy)-octadecanoate + H2O = 9-hydroxy-octadecanoate + (9Z)-octadecenoate + H(+)</text>
        <dbReference type="Rhea" id="RHEA:52048"/>
        <dbReference type="ChEBI" id="CHEBI:15377"/>
        <dbReference type="ChEBI" id="CHEBI:15378"/>
        <dbReference type="ChEBI" id="CHEBI:30823"/>
        <dbReference type="ChEBI" id="CHEBI:136282"/>
        <dbReference type="ChEBI" id="CHEBI:136286"/>
    </reaction>
    <physiologicalReaction direction="left-to-right" evidence="12">
        <dbReference type="Rhea" id="RHEA:52049"/>
    </physiologicalReaction>
</comment>
<comment type="catalytic activity">
    <reaction evidence="8">
        <text>13-octadecanoyloxy-octadecanoate + H2O = 13-hydroxy-octadecanoate + octadecanoate + H(+)</text>
        <dbReference type="Rhea" id="RHEA:52084"/>
        <dbReference type="ChEBI" id="CHEBI:15377"/>
        <dbReference type="ChEBI" id="CHEBI:15378"/>
        <dbReference type="ChEBI" id="CHEBI:25629"/>
        <dbReference type="ChEBI" id="CHEBI:136304"/>
        <dbReference type="ChEBI" id="CHEBI:136335"/>
    </reaction>
    <physiologicalReaction direction="left-to-right" evidence="8">
        <dbReference type="Rhea" id="RHEA:52085"/>
    </physiologicalReaction>
</comment>
<reference evidence="19" key="1">
    <citation type="submission" date="2020-01" db="EMBL/GenBank/DDBJ databases">
        <title>Draft genome sequence of the Termite Coptotermes fromosanus.</title>
        <authorList>
            <person name="Itakura S."/>
            <person name="Yosikawa Y."/>
            <person name="Umezawa K."/>
        </authorList>
    </citation>
    <scope>NUCLEOTIDE SEQUENCE [LARGE SCALE GENOMIC DNA]</scope>
</reference>
<comment type="catalytic activity">
    <reaction evidence="15">
        <text>13-(9Z-hexadecenoyloxy)-octadecanoate + H2O = 13-hydroxy-octadecanoate + (9Z)-hexadecenoate + H(+)</text>
        <dbReference type="Rhea" id="RHEA:52076"/>
        <dbReference type="ChEBI" id="CHEBI:15377"/>
        <dbReference type="ChEBI" id="CHEBI:15378"/>
        <dbReference type="ChEBI" id="CHEBI:32372"/>
        <dbReference type="ChEBI" id="CHEBI:136304"/>
        <dbReference type="ChEBI" id="CHEBI:136315"/>
    </reaction>
    <physiologicalReaction direction="left-to-right" evidence="15">
        <dbReference type="Rhea" id="RHEA:52077"/>
    </physiologicalReaction>
</comment>
<feature type="transmembrane region" description="Helical" evidence="17">
    <location>
        <begin position="146"/>
        <end position="163"/>
    </location>
</feature>
<keyword evidence="6 17" id="KW-0472">Membrane</keyword>
<proteinExistence type="inferred from homology"/>
<feature type="non-terminal residue" evidence="18">
    <location>
        <position position="171"/>
    </location>
</feature>
<evidence type="ECO:0000256" key="11">
    <source>
        <dbReference type="ARBA" id="ARBA00048701"/>
    </source>
</evidence>
<evidence type="ECO:0000256" key="10">
    <source>
        <dbReference type="ARBA" id="ARBA00048680"/>
    </source>
</evidence>
<feature type="transmembrane region" description="Helical" evidence="17">
    <location>
        <begin position="77"/>
        <end position="95"/>
    </location>
</feature>
<dbReference type="InParanoid" id="A0A6L2PKQ0"/>
<feature type="transmembrane region" description="Helical" evidence="17">
    <location>
        <begin position="107"/>
        <end position="126"/>
    </location>
</feature>
<comment type="catalytic activity">
    <reaction evidence="13">
        <text>9-octadecanoyloxy-octadecanoate + H2O = 9-hydroxy-octadecanoate + octadecanoate + H(+)</text>
        <dbReference type="Rhea" id="RHEA:52096"/>
        <dbReference type="ChEBI" id="CHEBI:15377"/>
        <dbReference type="ChEBI" id="CHEBI:15378"/>
        <dbReference type="ChEBI" id="CHEBI:25629"/>
        <dbReference type="ChEBI" id="CHEBI:136286"/>
        <dbReference type="ChEBI" id="CHEBI:136373"/>
    </reaction>
    <physiologicalReaction direction="left-to-right" evidence="13">
        <dbReference type="Rhea" id="RHEA:52097"/>
    </physiologicalReaction>
</comment>
<comment type="catalytic activity">
    <reaction evidence="7">
        <text>12-hexadecanoyloxy-octadecanoate + H2O = 12-hydroxyoctadecanoate + hexadecanoate + H(+)</text>
        <dbReference type="Rhea" id="RHEA:52056"/>
        <dbReference type="ChEBI" id="CHEBI:7896"/>
        <dbReference type="ChEBI" id="CHEBI:15377"/>
        <dbReference type="ChEBI" id="CHEBI:15378"/>
        <dbReference type="ChEBI" id="CHEBI:83677"/>
        <dbReference type="ChEBI" id="CHEBI:84201"/>
    </reaction>
    <physiologicalReaction direction="left-to-right" evidence="7">
        <dbReference type="Rhea" id="RHEA:52057"/>
    </physiologicalReaction>
</comment>
<dbReference type="Proteomes" id="UP000502823">
    <property type="component" value="Unassembled WGS sequence"/>
</dbReference>
<evidence type="ECO:0000256" key="13">
    <source>
        <dbReference type="ARBA" id="ARBA00049221"/>
    </source>
</evidence>
<sequence>MIQFAYFSACTMEHILRVIVGDSQPLLKRWQKLRETVFQALIFPMGLVVSSVFWVLFNYDRSLVYPDIVDRYLPPHVNHLMHTSVGVVVVLEMLLRPHHYNHRARQLGILLLFCCSYLFCYSYTYWTRGLWMYPLYYHLNWTQQQLMNVLVTFIVPSACYLLGEKTANVIW</sequence>
<keyword evidence="5 17" id="KW-1133">Transmembrane helix</keyword>
<evidence type="ECO:0000256" key="8">
    <source>
        <dbReference type="ARBA" id="ARBA00047427"/>
    </source>
</evidence>
<dbReference type="EMBL" id="BLKM01000329">
    <property type="protein sequence ID" value="GFG31762.1"/>
    <property type="molecule type" value="Genomic_DNA"/>
</dbReference>
<comment type="similarity">
    <text evidence="3">Belongs to the AIG1 family.</text>
</comment>
<comment type="catalytic activity">
    <reaction evidence="14">
        <text>13-(9Z-octadecenoyloxy)-octadecanoate + H2O = 13-hydroxy-octadecanoate + (9Z)-octadecenoate + H(+)</text>
        <dbReference type="Rhea" id="RHEA:52064"/>
        <dbReference type="ChEBI" id="CHEBI:15377"/>
        <dbReference type="ChEBI" id="CHEBI:15378"/>
        <dbReference type="ChEBI" id="CHEBI:30823"/>
        <dbReference type="ChEBI" id="CHEBI:136303"/>
        <dbReference type="ChEBI" id="CHEBI:136304"/>
    </reaction>
    <physiologicalReaction direction="left-to-right" evidence="14">
        <dbReference type="Rhea" id="RHEA:52065"/>
    </physiologicalReaction>
</comment>
<evidence type="ECO:0000256" key="14">
    <source>
        <dbReference type="ARBA" id="ARBA00049296"/>
    </source>
</evidence>
<dbReference type="InterPro" id="IPR006838">
    <property type="entry name" value="ADTRP_AIG1"/>
</dbReference>
<comment type="catalytic activity">
    <reaction evidence="10">
        <text>12-octadecanoyloxy-octadecanoate + H2O = 12-hydroxyoctadecanoate + octadecanoate + H(+)</text>
        <dbReference type="Rhea" id="RHEA:52080"/>
        <dbReference type="ChEBI" id="CHEBI:15377"/>
        <dbReference type="ChEBI" id="CHEBI:15378"/>
        <dbReference type="ChEBI" id="CHEBI:25629"/>
        <dbReference type="ChEBI" id="CHEBI:84201"/>
        <dbReference type="ChEBI" id="CHEBI:136330"/>
    </reaction>
    <physiologicalReaction direction="left-to-right" evidence="10">
        <dbReference type="Rhea" id="RHEA:52081"/>
    </physiologicalReaction>
</comment>
<dbReference type="GO" id="GO:0016020">
    <property type="term" value="C:membrane"/>
    <property type="evidence" value="ECO:0007669"/>
    <property type="project" value="InterPro"/>
</dbReference>
<evidence type="ECO:0000256" key="7">
    <source>
        <dbReference type="ARBA" id="ARBA00047368"/>
    </source>
</evidence>
<comment type="catalytic activity">
    <reaction evidence="9">
        <text>9-hexadecanoyloxy-octadecanoate + H2O = 9-hydroxy-octadecanoate + hexadecanoate + H(+)</text>
        <dbReference type="Rhea" id="RHEA:52052"/>
        <dbReference type="ChEBI" id="CHEBI:7896"/>
        <dbReference type="ChEBI" id="CHEBI:15377"/>
        <dbReference type="ChEBI" id="CHEBI:15378"/>
        <dbReference type="ChEBI" id="CHEBI:83670"/>
        <dbReference type="ChEBI" id="CHEBI:136286"/>
    </reaction>
    <physiologicalReaction direction="left-to-right" evidence="9">
        <dbReference type="Rhea" id="RHEA:52053"/>
    </physiologicalReaction>
</comment>
<evidence type="ECO:0000256" key="6">
    <source>
        <dbReference type="ARBA" id="ARBA00023136"/>
    </source>
</evidence>
<dbReference type="OrthoDB" id="8185599at2759"/>
<evidence type="ECO:0000256" key="16">
    <source>
        <dbReference type="ARBA" id="ARBA00049428"/>
    </source>
</evidence>
<dbReference type="PANTHER" id="PTHR10989">
    <property type="entry name" value="ANDROGEN-INDUCED PROTEIN 1-RELATED"/>
    <property type="match status" value="1"/>
</dbReference>
<comment type="catalytic activity">
    <reaction evidence="11">
        <text>12-(9Z-octadecenoyloxy)-octadecanoate + H2O = 12-hydroxyoctadecanoate + (9Z)-octadecenoate + H(+)</text>
        <dbReference type="Rhea" id="RHEA:52060"/>
        <dbReference type="ChEBI" id="CHEBI:15377"/>
        <dbReference type="ChEBI" id="CHEBI:15378"/>
        <dbReference type="ChEBI" id="CHEBI:30823"/>
        <dbReference type="ChEBI" id="CHEBI:84201"/>
        <dbReference type="ChEBI" id="CHEBI:136302"/>
    </reaction>
    <physiologicalReaction direction="left-to-right" evidence="11">
        <dbReference type="Rhea" id="RHEA:52061"/>
    </physiologicalReaction>
</comment>
<evidence type="ECO:0000256" key="1">
    <source>
        <dbReference type="ARBA" id="ARBA00000923"/>
    </source>
</evidence>
<evidence type="ECO:0000256" key="2">
    <source>
        <dbReference type="ARBA" id="ARBA00004127"/>
    </source>
</evidence>
<evidence type="ECO:0008006" key="20">
    <source>
        <dbReference type="Google" id="ProtNLM"/>
    </source>
</evidence>
<feature type="transmembrane region" description="Helical" evidence="17">
    <location>
        <begin position="37"/>
        <end position="57"/>
    </location>
</feature>
<comment type="catalytic activity">
    <reaction evidence="16">
        <text>12-(9Z-hexadecenoyloxy)-octadecanoate + H2O = 12-hydroxyoctadecanoate + (9Z)-hexadecenoate + H(+)</text>
        <dbReference type="Rhea" id="RHEA:52072"/>
        <dbReference type="ChEBI" id="CHEBI:15377"/>
        <dbReference type="ChEBI" id="CHEBI:15378"/>
        <dbReference type="ChEBI" id="CHEBI:32372"/>
        <dbReference type="ChEBI" id="CHEBI:84201"/>
        <dbReference type="ChEBI" id="CHEBI:136312"/>
    </reaction>
    <physiologicalReaction direction="left-to-right" evidence="16">
        <dbReference type="Rhea" id="RHEA:52073"/>
    </physiologicalReaction>
</comment>
<evidence type="ECO:0000313" key="19">
    <source>
        <dbReference type="Proteomes" id="UP000502823"/>
    </source>
</evidence>
<evidence type="ECO:0000256" key="4">
    <source>
        <dbReference type="ARBA" id="ARBA00022692"/>
    </source>
</evidence>
<evidence type="ECO:0000256" key="12">
    <source>
        <dbReference type="ARBA" id="ARBA00048800"/>
    </source>
</evidence>
<dbReference type="PANTHER" id="PTHR10989:SF16">
    <property type="entry name" value="AT02829P-RELATED"/>
    <property type="match status" value="1"/>
</dbReference>
<gene>
    <name evidence="18" type="ORF">Cfor_04201</name>
</gene>
<protein>
    <recommendedName>
        <fullName evidence="20">Androgen-dependent TFPI-regulating protein</fullName>
    </recommendedName>
</protein>
<keyword evidence="4 17" id="KW-0812">Transmembrane</keyword>
<evidence type="ECO:0000256" key="17">
    <source>
        <dbReference type="SAM" id="Phobius"/>
    </source>
</evidence>
<evidence type="ECO:0000313" key="18">
    <source>
        <dbReference type="EMBL" id="GFG31762.1"/>
    </source>
</evidence>
<dbReference type="GO" id="GO:0012505">
    <property type="term" value="C:endomembrane system"/>
    <property type="evidence" value="ECO:0007669"/>
    <property type="project" value="UniProtKB-SubCell"/>
</dbReference>
<evidence type="ECO:0000256" key="15">
    <source>
        <dbReference type="ARBA" id="ARBA00049322"/>
    </source>
</evidence>
<dbReference type="Pfam" id="PF04750">
    <property type="entry name" value="Far-17a_AIG1"/>
    <property type="match status" value="1"/>
</dbReference>
<comment type="catalytic activity">
    <reaction evidence="1">
        <text>9-(9Z-hexadecenoyloxy)-octadecanoate + H2O = (9Z)-hexadecenoate + 9-hydroxy-octadecanoate + H(+)</text>
        <dbReference type="Rhea" id="RHEA:52068"/>
        <dbReference type="ChEBI" id="CHEBI:15377"/>
        <dbReference type="ChEBI" id="CHEBI:15378"/>
        <dbReference type="ChEBI" id="CHEBI:32372"/>
        <dbReference type="ChEBI" id="CHEBI:136286"/>
        <dbReference type="ChEBI" id="CHEBI:136309"/>
    </reaction>
    <physiologicalReaction direction="left-to-right" evidence="1">
        <dbReference type="Rhea" id="RHEA:52069"/>
    </physiologicalReaction>
</comment>
<keyword evidence="19" id="KW-1185">Reference proteome</keyword>
<evidence type="ECO:0000256" key="5">
    <source>
        <dbReference type="ARBA" id="ARBA00022989"/>
    </source>
</evidence>
<evidence type="ECO:0000256" key="9">
    <source>
        <dbReference type="ARBA" id="ARBA00047863"/>
    </source>
</evidence>
<comment type="caution">
    <text evidence="18">The sequence shown here is derived from an EMBL/GenBank/DDBJ whole genome shotgun (WGS) entry which is preliminary data.</text>
</comment>
<evidence type="ECO:0000256" key="3">
    <source>
        <dbReference type="ARBA" id="ARBA00009300"/>
    </source>
</evidence>
<comment type="subcellular location">
    <subcellularLocation>
        <location evidence="2">Endomembrane system</location>
        <topology evidence="2">Multi-pass membrane protein</topology>
    </subcellularLocation>
</comment>